<protein>
    <submittedName>
        <fullName evidence="1">Uncharacterized protein</fullName>
    </submittedName>
</protein>
<reference evidence="1 2" key="1">
    <citation type="journal article" date="2022" name="Hortic Res">
        <title>A haplotype resolved chromosomal level avocado genome allows analysis of novel avocado genes.</title>
        <authorList>
            <person name="Nath O."/>
            <person name="Fletcher S.J."/>
            <person name="Hayward A."/>
            <person name="Shaw L.M."/>
            <person name="Masouleh A.K."/>
            <person name="Furtado A."/>
            <person name="Henry R.J."/>
            <person name="Mitter N."/>
        </authorList>
    </citation>
    <scope>NUCLEOTIDE SEQUENCE [LARGE SCALE GENOMIC DNA]</scope>
    <source>
        <strain evidence="2">cv. Hass</strain>
    </source>
</reference>
<dbReference type="EMBL" id="CM056820">
    <property type="protein sequence ID" value="KAJ8615963.1"/>
    <property type="molecule type" value="Genomic_DNA"/>
</dbReference>
<evidence type="ECO:0000313" key="1">
    <source>
        <dbReference type="EMBL" id="KAJ8615963.1"/>
    </source>
</evidence>
<accession>A0ACC2K4N2</accession>
<organism evidence="1 2">
    <name type="scientific">Persea americana</name>
    <name type="common">Avocado</name>
    <dbReference type="NCBI Taxonomy" id="3435"/>
    <lineage>
        <taxon>Eukaryota</taxon>
        <taxon>Viridiplantae</taxon>
        <taxon>Streptophyta</taxon>
        <taxon>Embryophyta</taxon>
        <taxon>Tracheophyta</taxon>
        <taxon>Spermatophyta</taxon>
        <taxon>Magnoliopsida</taxon>
        <taxon>Magnoliidae</taxon>
        <taxon>Laurales</taxon>
        <taxon>Lauraceae</taxon>
        <taxon>Persea</taxon>
    </lineage>
</organism>
<dbReference type="Proteomes" id="UP001234297">
    <property type="component" value="Chromosome 12"/>
</dbReference>
<evidence type="ECO:0000313" key="2">
    <source>
        <dbReference type="Proteomes" id="UP001234297"/>
    </source>
</evidence>
<sequence>LSVNHISAPVLSSRGPPPTTFSSASSKLSSRSSWKAYSVEELSPELEFDDTTSFPAAAPLFKSFMTQVGRFKGKSAAPMSTIGDMLPVQASGFLSSFMSGAGKSDP</sequence>
<gene>
    <name evidence="1" type="ORF">MRB53_035335</name>
</gene>
<proteinExistence type="predicted"/>
<name>A0ACC2K4N2_PERAE</name>
<feature type="non-terminal residue" evidence="1">
    <location>
        <position position="1"/>
    </location>
</feature>
<comment type="caution">
    <text evidence="1">The sequence shown here is derived from an EMBL/GenBank/DDBJ whole genome shotgun (WGS) entry which is preliminary data.</text>
</comment>
<keyword evidence="2" id="KW-1185">Reference proteome</keyword>